<keyword evidence="2" id="KW-1185">Reference proteome</keyword>
<dbReference type="RefSeq" id="WP_377684074.1">
    <property type="nucleotide sequence ID" value="NZ_JBHMDZ010000002.1"/>
</dbReference>
<evidence type="ECO:0000313" key="1">
    <source>
        <dbReference type="EMBL" id="MDN3711930.1"/>
    </source>
</evidence>
<proteinExistence type="predicted"/>
<evidence type="ECO:0000313" key="2">
    <source>
        <dbReference type="Proteomes" id="UP001243846"/>
    </source>
</evidence>
<gene>
    <name evidence="1" type="ORF">QWZ10_09040</name>
</gene>
<sequence>METKDSALSKSIDTLEQVLVDENATNAEKLRAAEAVLQLTLLSPSEILERCAQELTDGETVALISRLRGRLAETGNGPRLASVTAGQT</sequence>
<protein>
    <submittedName>
        <fullName evidence="1">Uncharacterized protein</fullName>
    </submittedName>
</protein>
<name>A0ABT8D604_9RHOB</name>
<organism evidence="1 2">
    <name type="scientific">Paracoccus cavernae</name>
    <dbReference type="NCBI Taxonomy" id="1571207"/>
    <lineage>
        <taxon>Bacteria</taxon>
        <taxon>Pseudomonadati</taxon>
        <taxon>Pseudomonadota</taxon>
        <taxon>Alphaproteobacteria</taxon>
        <taxon>Rhodobacterales</taxon>
        <taxon>Paracoccaceae</taxon>
        <taxon>Paracoccus</taxon>
    </lineage>
</organism>
<reference evidence="2" key="1">
    <citation type="journal article" date="2019" name="Int. J. Syst. Evol. Microbiol.">
        <title>The Global Catalogue of Microorganisms (GCM) 10K type strain sequencing project: providing services to taxonomists for standard genome sequencing and annotation.</title>
        <authorList>
            <consortium name="The Broad Institute Genomics Platform"/>
            <consortium name="The Broad Institute Genome Sequencing Center for Infectious Disease"/>
            <person name="Wu L."/>
            <person name="Ma J."/>
        </authorList>
    </citation>
    <scope>NUCLEOTIDE SEQUENCE [LARGE SCALE GENOMIC DNA]</scope>
    <source>
        <strain evidence="2">CECT 8482</strain>
    </source>
</reference>
<dbReference type="Proteomes" id="UP001243846">
    <property type="component" value="Unassembled WGS sequence"/>
</dbReference>
<accession>A0ABT8D604</accession>
<dbReference type="EMBL" id="JAUFRC010000001">
    <property type="protein sequence ID" value="MDN3711930.1"/>
    <property type="molecule type" value="Genomic_DNA"/>
</dbReference>
<comment type="caution">
    <text evidence="1">The sequence shown here is derived from an EMBL/GenBank/DDBJ whole genome shotgun (WGS) entry which is preliminary data.</text>
</comment>